<dbReference type="AlphaFoldDB" id="A0A2M6WD25"/>
<feature type="transmembrane region" description="Helical" evidence="1">
    <location>
        <begin position="38"/>
        <end position="59"/>
    </location>
</feature>
<organism evidence="2 3">
    <name type="scientific">Candidatus Komeilibacteria bacterium CG10_big_fil_rev_8_21_14_0_10_41_13</name>
    <dbReference type="NCBI Taxonomy" id="1974476"/>
    <lineage>
        <taxon>Bacteria</taxon>
        <taxon>Candidatus Komeiliibacteriota</taxon>
    </lineage>
</organism>
<dbReference type="EMBL" id="PFBO01000031">
    <property type="protein sequence ID" value="PIT90645.1"/>
    <property type="molecule type" value="Genomic_DNA"/>
</dbReference>
<comment type="caution">
    <text evidence="2">The sequence shown here is derived from an EMBL/GenBank/DDBJ whole genome shotgun (WGS) entry which is preliminary data.</text>
</comment>
<keyword evidence="1" id="KW-0812">Transmembrane</keyword>
<dbReference type="Proteomes" id="UP000230543">
    <property type="component" value="Unassembled WGS sequence"/>
</dbReference>
<evidence type="ECO:0000313" key="3">
    <source>
        <dbReference type="Proteomes" id="UP000230543"/>
    </source>
</evidence>
<evidence type="ECO:0000256" key="1">
    <source>
        <dbReference type="SAM" id="Phobius"/>
    </source>
</evidence>
<sequence length="75" mass="8439">MILSFLGIVFLGLIIYSGYQWMIAAGNEEKVKESIERMIRAIIGLTIIVSAYVLTNFVVTRIQTSNQTQQEQKAS</sequence>
<feature type="transmembrane region" description="Helical" evidence="1">
    <location>
        <begin position="6"/>
        <end position="26"/>
    </location>
</feature>
<dbReference type="InterPro" id="IPR043993">
    <property type="entry name" value="T4SS_pilin"/>
</dbReference>
<dbReference type="Pfam" id="PF18895">
    <property type="entry name" value="T4SS_pilin"/>
    <property type="match status" value="1"/>
</dbReference>
<gene>
    <name evidence="2" type="ORF">COU22_01020</name>
</gene>
<protein>
    <submittedName>
        <fullName evidence="2">Uncharacterized protein</fullName>
    </submittedName>
</protein>
<keyword evidence="1" id="KW-1133">Transmembrane helix</keyword>
<keyword evidence="1" id="KW-0472">Membrane</keyword>
<proteinExistence type="predicted"/>
<name>A0A2M6WD25_9BACT</name>
<accession>A0A2M6WD25</accession>
<evidence type="ECO:0000313" key="2">
    <source>
        <dbReference type="EMBL" id="PIT90645.1"/>
    </source>
</evidence>
<reference evidence="3" key="1">
    <citation type="submission" date="2017-09" db="EMBL/GenBank/DDBJ databases">
        <title>Depth-based differentiation of microbial function through sediment-hosted aquifers and enrichment of novel symbionts in the deep terrestrial subsurface.</title>
        <authorList>
            <person name="Probst A.J."/>
            <person name="Ladd B."/>
            <person name="Jarett J.K."/>
            <person name="Geller-Mcgrath D.E."/>
            <person name="Sieber C.M.K."/>
            <person name="Emerson J.B."/>
            <person name="Anantharaman K."/>
            <person name="Thomas B.C."/>
            <person name="Malmstrom R."/>
            <person name="Stieglmeier M."/>
            <person name="Klingl A."/>
            <person name="Woyke T."/>
            <person name="Ryan C.M."/>
            <person name="Banfield J.F."/>
        </authorList>
    </citation>
    <scope>NUCLEOTIDE SEQUENCE [LARGE SCALE GENOMIC DNA]</scope>
</reference>